<dbReference type="InterPro" id="IPR054300">
    <property type="entry name" value="OB_DPOA2"/>
</dbReference>
<evidence type="ECO:0000313" key="5">
    <source>
        <dbReference type="Proteomes" id="UP000053144"/>
    </source>
</evidence>
<dbReference type="PANTHER" id="PTHR23061">
    <property type="entry name" value="DNA POLYMERASE 2 ALPHA 70 KDA SUBUNIT"/>
    <property type="match status" value="1"/>
</dbReference>
<gene>
    <name evidence="4" type="ORF">LR48_Vigan233s000100</name>
</gene>
<evidence type="ECO:0000259" key="3">
    <source>
        <dbReference type="Pfam" id="PF22062"/>
    </source>
</evidence>
<comment type="subcellular location">
    <subcellularLocation>
        <location evidence="1">Nucleus</location>
    </subcellularLocation>
</comment>
<evidence type="ECO:0000313" key="4">
    <source>
        <dbReference type="EMBL" id="KOM26134.1"/>
    </source>
</evidence>
<dbReference type="Proteomes" id="UP000053144">
    <property type="component" value="Unassembled WGS sequence"/>
</dbReference>
<dbReference type="InterPro" id="IPR016722">
    <property type="entry name" value="DNA_pol_alpha_bsu"/>
</dbReference>
<keyword evidence="2" id="KW-0539">Nucleus</keyword>
<dbReference type="Gramene" id="KOM26134">
    <property type="protein sequence ID" value="KOM26134"/>
    <property type="gene ID" value="LR48_Vigan233s000100"/>
</dbReference>
<protein>
    <recommendedName>
        <fullName evidence="3">DNA polymerase alpha subunit B OB domain-containing protein</fullName>
    </recommendedName>
</protein>
<accession>A0A0L9T7S4</accession>
<dbReference type="GO" id="GO:0005658">
    <property type="term" value="C:alpha DNA polymerase:primase complex"/>
    <property type="evidence" value="ECO:0007669"/>
    <property type="project" value="TreeGrafter"/>
</dbReference>
<feature type="domain" description="DNA polymerase alpha subunit B OB" evidence="3">
    <location>
        <begin position="2"/>
        <end position="68"/>
    </location>
</feature>
<organism evidence="4 5">
    <name type="scientific">Phaseolus angularis</name>
    <name type="common">Azuki bean</name>
    <name type="synonym">Vigna angularis</name>
    <dbReference type="NCBI Taxonomy" id="3914"/>
    <lineage>
        <taxon>Eukaryota</taxon>
        <taxon>Viridiplantae</taxon>
        <taxon>Streptophyta</taxon>
        <taxon>Embryophyta</taxon>
        <taxon>Tracheophyta</taxon>
        <taxon>Spermatophyta</taxon>
        <taxon>Magnoliopsida</taxon>
        <taxon>eudicotyledons</taxon>
        <taxon>Gunneridae</taxon>
        <taxon>Pentapetalae</taxon>
        <taxon>rosids</taxon>
        <taxon>fabids</taxon>
        <taxon>Fabales</taxon>
        <taxon>Fabaceae</taxon>
        <taxon>Papilionoideae</taxon>
        <taxon>50 kb inversion clade</taxon>
        <taxon>NPAAA clade</taxon>
        <taxon>indigoferoid/millettioid clade</taxon>
        <taxon>Phaseoleae</taxon>
        <taxon>Vigna</taxon>
    </lineage>
</organism>
<dbReference type="EMBL" id="KQ258307">
    <property type="protein sequence ID" value="KOM26134.1"/>
    <property type="molecule type" value="Genomic_DNA"/>
</dbReference>
<proteinExistence type="predicted"/>
<evidence type="ECO:0000256" key="2">
    <source>
        <dbReference type="ARBA" id="ARBA00023242"/>
    </source>
</evidence>
<dbReference type="GO" id="GO:0006270">
    <property type="term" value="P:DNA replication initiation"/>
    <property type="evidence" value="ECO:0007669"/>
    <property type="project" value="TreeGrafter"/>
</dbReference>
<reference evidence="5" key="1">
    <citation type="journal article" date="2015" name="Proc. Natl. Acad. Sci. U.S.A.">
        <title>Genome sequencing of adzuki bean (Vigna angularis) provides insight into high starch and low fat accumulation and domestication.</title>
        <authorList>
            <person name="Yang K."/>
            <person name="Tian Z."/>
            <person name="Chen C."/>
            <person name="Luo L."/>
            <person name="Zhao B."/>
            <person name="Wang Z."/>
            <person name="Yu L."/>
            <person name="Li Y."/>
            <person name="Sun Y."/>
            <person name="Li W."/>
            <person name="Chen Y."/>
            <person name="Li Y."/>
            <person name="Zhang Y."/>
            <person name="Ai D."/>
            <person name="Zhao J."/>
            <person name="Shang C."/>
            <person name="Ma Y."/>
            <person name="Wu B."/>
            <person name="Wang M."/>
            <person name="Gao L."/>
            <person name="Sun D."/>
            <person name="Zhang P."/>
            <person name="Guo F."/>
            <person name="Wang W."/>
            <person name="Li Y."/>
            <person name="Wang J."/>
            <person name="Varshney R.K."/>
            <person name="Wang J."/>
            <person name="Ling H.Q."/>
            <person name="Wan P."/>
        </authorList>
    </citation>
    <scope>NUCLEOTIDE SEQUENCE</scope>
    <source>
        <strain evidence="5">cv. Jingnong 6</strain>
    </source>
</reference>
<name>A0A0L9T7S4_PHAAN</name>
<dbReference type="AlphaFoldDB" id="A0A0L9T7S4"/>
<dbReference type="Pfam" id="PF22062">
    <property type="entry name" value="OB_DPOA2"/>
    <property type="match status" value="1"/>
</dbReference>
<evidence type="ECO:0000256" key="1">
    <source>
        <dbReference type="ARBA" id="ARBA00004123"/>
    </source>
</evidence>
<dbReference type="Gene3D" id="3.60.21.60">
    <property type="match status" value="1"/>
</dbReference>
<dbReference type="PANTHER" id="PTHR23061:SF12">
    <property type="entry name" value="DNA POLYMERASE ALPHA SUBUNIT B"/>
    <property type="match status" value="1"/>
</dbReference>
<dbReference type="STRING" id="3914.A0A0L9T7S4"/>
<sequence>MICCDAEGRLNEKSVILQSSIEHSGGECVRLDLQRLNHYSIFPGQASNVVGIGGHNPSGHCFIASKLVDSIPIISVADENLNPLKKQAIDKESQSTDTIYKQRELSMIIAAGPFTTTDNLLFEPLTELLQYAKRRPPQLLVLVSSRGTTVGTFPAPRASVQTEQLPVLFSGESLRETLRELLLDETKSTPLGRSLLNPERTNLRWLLASILAIPPGCTDVVATQNSYSPDSRSSIRILIELWMK</sequence>